<evidence type="ECO:0000256" key="6">
    <source>
        <dbReference type="ARBA" id="ARBA00022989"/>
    </source>
</evidence>
<sequence>MFKRLEFFCAAALLAAVVVLVAVASVARAAGSPIIWSIEIAQLLFLWLCIFSIDLALQHDRHFGIAILLDNLPERGRKAMEIFNLFVMICLLAYLFRFAWKNMILMHPRLDGALQTPGSYFHASMVIGIVLMVRTLTVQLVRAVRNKAGT</sequence>
<comment type="caution">
    <text evidence="11">The sequence shown here is derived from an EMBL/GenBank/DDBJ whole genome shotgun (WGS) entry which is preliminary data.</text>
</comment>
<evidence type="ECO:0000256" key="8">
    <source>
        <dbReference type="ARBA" id="ARBA00038436"/>
    </source>
</evidence>
<evidence type="ECO:0000256" key="9">
    <source>
        <dbReference type="RuleBase" id="RU369079"/>
    </source>
</evidence>
<gene>
    <name evidence="11" type="ORF">CLV41_101552</name>
</gene>
<dbReference type="GO" id="GO:0005886">
    <property type="term" value="C:plasma membrane"/>
    <property type="evidence" value="ECO:0007669"/>
    <property type="project" value="UniProtKB-SubCell"/>
</dbReference>
<dbReference type="PANTHER" id="PTHR35011">
    <property type="entry name" value="2,3-DIKETO-L-GULONATE TRAP TRANSPORTER SMALL PERMEASE PROTEIN YIAM"/>
    <property type="match status" value="1"/>
</dbReference>
<keyword evidence="3" id="KW-1003">Cell membrane</keyword>
<dbReference type="PANTHER" id="PTHR35011:SF2">
    <property type="entry name" value="2,3-DIKETO-L-GULONATE TRAP TRANSPORTER SMALL PERMEASE PROTEIN YIAM"/>
    <property type="match status" value="1"/>
</dbReference>
<accession>A0A2S3V2A7</accession>
<comment type="subcellular location">
    <subcellularLocation>
        <location evidence="1 9">Cell inner membrane</location>
        <topology evidence="1 9">Multi-pass membrane protein</topology>
    </subcellularLocation>
</comment>
<dbReference type="RefSeq" id="WP_103220732.1">
    <property type="nucleotide sequence ID" value="NZ_PPCN01000001.1"/>
</dbReference>
<organism evidence="11 12">
    <name type="scientific">Roseibium marinum</name>
    <dbReference type="NCBI Taxonomy" id="281252"/>
    <lineage>
        <taxon>Bacteria</taxon>
        <taxon>Pseudomonadati</taxon>
        <taxon>Pseudomonadota</taxon>
        <taxon>Alphaproteobacteria</taxon>
        <taxon>Hyphomicrobiales</taxon>
        <taxon>Stappiaceae</taxon>
        <taxon>Roseibium</taxon>
    </lineage>
</organism>
<evidence type="ECO:0000256" key="7">
    <source>
        <dbReference type="ARBA" id="ARBA00023136"/>
    </source>
</evidence>
<evidence type="ECO:0000256" key="4">
    <source>
        <dbReference type="ARBA" id="ARBA00022519"/>
    </source>
</evidence>
<feature type="transmembrane region" description="Helical" evidence="9">
    <location>
        <begin position="82"/>
        <end position="100"/>
    </location>
</feature>
<keyword evidence="5 9" id="KW-0812">Transmembrane</keyword>
<dbReference type="InterPro" id="IPR055348">
    <property type="entry name" value="DctQ"/>
</dbReference>
<dbReference type="GO" id="GO:0015740">
    <property type="term" value="P:C4-dicarboxylate transport"/>
    <property type="evidence" value="ECO:0007669"/>
    <property type="project" value="TreeGrafter"/>
</dbReference>
<feature type="domain" description="Tripartite ATP-independent periplasmic transporters DctQ component" evidence="10">
    <location>
        <begin position="18"/>
        <end position="145"/>
    </location>
</feature>
<evidence type="ECO:0000313" key="11">
    <source>
        <dbReference type="EMBL" id="POF34101.1"/>
    </source>
</evidence>
<dbReference type="GO" id="GO:0022857">
    <property type="term" value="F:transmembrane transporter activity"/>
    <property type="evidence" value="ECO:0007669"/>
    <property type="project" value="UniProtKB-UniRule"/>
</dbReference>
<evidence type="ECO:0000256" key="5">
    <source>
        <dbReference type="ARBA" id="ARBA00022692"/>
    </source>
</evidence>
<dbReference type="AlphaFoldDB" id="A0A2S3V2A7"/>
<comment type="caution">
    <text evidence="9">Lacks conserved residue(s) required for the propagation of feature annotation.</text>
</comment>
<evidence type="ECO:0000256" key="2">
    <source>
        <dbReference type="ARBA" id="ARBA00022448"/>
    </source>
</evidence>
<reference evidence="11 12" key="1">
    <citation type="submission" date="2018-01" db="EMBL/GenBank/DDBJ databases">
        <title>Genomic Encyclopedia of Archaeal and Bacterial Type Strains, Phase II (KMG-II): from individual species to whole genera.</title>
        <authorList>
            <person name="Goeker M."/>
        </authorList>
    </citation>
    <scope>NUCLEOTIDE SEQUENCE [LARGE SCALE GENOMIC DNA]</scope>
    <source>
        <strain evidence="11 12">DSM 17023</strain>
    </source>
</reference>
<keyword evidence="2 9" id="KW-0813">Transport</keyword>
<keyword evidence="6 9" id="KW-1133">Transmembrane helix</keyword>
<dbReference type="Pfam" id="PF04290">
    <property type="entry name" value="DctQ"/>
    <property type="match status" value="1"/>
</dbReference>
<dbReference type="EMBL" id="PPCN01000001">
    <property type="protein sequence ID" value="POF34101.1"/>
    <property type="molecule type" value="Genomic_DNA"/>
</dbReference>
<protein>
    <recommendedName>
        <fullName evidence="9">TRAP transporter small permease protein</fullName>
    </recommendedName>
</protein>
<keyword evidence="7 9" id="KW-0472">Membrane</keyword>
<dbReference type="InterPro" id="IPR007387">
    <property type="entry name" value="TRAP_DctQ"/>
</dbReference>
<comment type="subunit">
    <text evidence="9">The complex comprises the extracytoplasmic solute receptor protein and the two transmembrane proteins.</text>
</comment>
<keyword evidence="4 9" id="KW-0997">Cell inner membrane</keyword>
<dbReference type="Proteomes" id="UP000236959">
    <property type="component" value="Unassembled WGS sequence"/>
</dbReference>
<comment type="function">
    <text evidence="9">Part of the tripartite ATP-independent periplasmic (TRAP) transport system.</text>
</comment>
<comment type="similarity">
    <text evidence="8 9">Belongs to the TRAP transporter small permease family.</text>
</comment>
<feature type="transmembrane region" description="Helical" evidence="9">
    <location>
        <begin position="120"/>
        <end position="141"/>
    </location>
</feature>
<feature type="transmembrane region" description="Helical" evidence="9">
    <location>
        <begin position="39"/>
        <end position="57"/>
    </location>
</feature>
<evidence type="ECO:0000313" key="12">
    <source>
        <dbReference type="Proteomes" id="UP000236959"/>
    </source>
</evidence>
<evidence type="ECO:0000256" key="3">
    <source>
        <dbReference type="ARBA" id="ARBA00022475"/>
    </source>
</evidence>
<keyword evidence="12" id="KW-1185">Reference proteome</keyword>
<proteinExistence type="inferred from homology"/>
<dbReference type="OrthoDB" id="7843639at2"/>
<name>A0A2S3V2A7_9HYPH</name>
<evidence type="ECO:0000259" key="10">
    <source>
        <dbReference type="Pfam" id="PF04290"/>
    </source>
</evidence>
<evidence type="ECO:0000256" key="1">
    <source>
        <dbReference type="ARBA" id="ARBA00004429"/>
    </source>
</evidence>